<sequence>MSSGGDQQGASAGVSATRRAVPHRLSLCGVNYTTPYDVVVGYCTAVSDASKERPRDTNFTLRAIQDYLRSFDGGEPKVLTAQQLIDDTSIPMPPQFEDWNPKNTGVELPERVDGQNVIRFTFRDTHNHILTDELVPQVAYNILCYNIYDPGVAEGESAVYLRVGSVPRNN</sequence>
<organism evidence="1 2">
    <name type="scientific">Pseudomassariella vexata</name>
    <dbReference type="NCBI Taxonomy" id="1141098"/>
    <lineage>
        <taxon>Eukaryota</taxon>
        <taxon>Fungi</taxon>
        <taxon>Dikarya</taxon>
        <taxon>Ascomycota</taxon>
        <taxon>Pezizomycotina</taxon>
        <taxon>Sordariomycetes</taxon>
        <taxon>Xylariomycetidae</taxon>
        <taxon>Amphisphaeriales</taxon>
        <taxon>Pseudomassariaceae</taxon>
        <taxon>Pseudomassariella</taxon>
    </lineage>
</organism>
<name>A0A1Y2EBQ3_9PEZI</name>
<dbReference type="GeneID" id="63779681"/>
<dbReference type="Proteomes" id="UP000193689">
    <property type="component" value="Unassembled WGS sequence"/>
</dbReference>
<protein>
    <submittedName>
        <fullName evidence="1">Uncharacterized protein</fullName>
    </submittedName>
</protein>
<keyword evidence="2" id="KW-1185">Reference proteome</keyword>
<dbReference type="InParanoid" id="A0A1Y2EBQ3"/>
<evidence type="ECO:0000313" key="1">
    <source>
        <dbReference type="EMBL" id="ORY68696.1"/>
    </source>
</evidence>
<dbReference type="AlphaFoldDB" id="A0A1Y2EBQ3"/>
<proteinExistence type="predicted"/>
<accession>A0A1Y2EBQ3</accession>
<gene>
    <name evidence="1" type="ORF">BCR38DRAFT_482187</name>
</gene>
<reference evidence="1 2" key="1">
    <citation type="submission" date="2016-07" db="EMBL/GenBank/DDBJ databases">
        <title>Pervasive Adenine N6-methylation of Active Genes in Fungi.</title>
        <authorList>
            <consortium name="DOE Joint Genome Institute"/>
            <person name="Mondo S.J."/>
            <person name="Dannebaum R.O."/>
            <person name="Kuo R.C."/>
            <person name="Labutti K."/>
            <person name="Haridas S."/>
            <person name="Kuo A."/>
            <person name="Salamov A."/>
            <person name="Ahrendt S.R."/>
            <person name="Lipzen A."/>
            <person name="Sullivan W."/>
            <person name="Andreopoulos W.B."/>
            <person name="Clum A."/>
            <person name="Lindquist E."/>
            <person name="Daum C."/>
            <person name="Ramamoorthy G.K."/>
            <person name="Gryganskyi A."/>
            <person name="Culley D."/>
            <person name="Magnuson J.K."/>
            <person name="James T.Y."/>
            <person name="O'Malley M.A."/>
            <person name="Stajich J.E."/>
            <person name="Spatafora J.W."/>
            <person name="Visel A."/>
            <person name="Grigoriev I.V."/>
        </authorList>
    </citation>
    <scope>NUCLEOTIDE SEQUENCE [LARGE SCALE GENOMIC DNA]</scope>
    <source>
        <strain evidence="1 2">CBS 129021</strain>
    </source>
</reference>
<comment type="caution">
    <text evidence="1">The sequence shown here is derived from an EMBL/GenBank/DDBJ whole genome shotgun (WGS) entry which is preliminary data.</text>
</comment>
<dbReference type="EMBL" id="MCFJ01000003">
    <property type="protein sequence ID" value="ORY68696.1"/>
    <property type="molecule type" value="Genomic_DNA"/>
</dbReference>
<dbReference type="RefSeq" id="XP_040718983.1">
    <property type="nucleotide sequence ID" value="XM_040863469.1"/>
</dbReference>
<evidence type="ECO:0000313" key="2">
    <source>
        <dbReference type="Proteomes" id="UP000193689"/>
    </source>
</evidence>